<dbReference type="Proteomes" id="UP000223060">
    <property type="component" value="Chromosome"/>
</dbReference>
<accession>A0A1S7FTG7</accession>
<dbReference type="KEGG" id="lwi:UE46_06165"/>
<dbReference type="EMBL" id="CP011102">
    <property type="protein sequence ID" value="AQY50657.1"/>
    <property type="molecule type" value="Genomic_DNA"/>
</dbReference>
<name>A0A1S7FTG7_9LIST</name>
<organism evidence="1 2">
    <name type="scientific">Listeria weihenstephanensis</name>
    <dbReference type="NCBI Taxonomy" id="1006155"/>
    <lineage>
        <taxon>Bacteria</taxon>
        <taxon>Bacillati</taxon>
        <taxon>Bacillota</taxon>
        <taxon>Bacilli</taxon>
        <taxon>Bacillales</taxon>
        <taxon>Listeriaceae</taxon>
        <taxon>Listeria</taxon>
    </lineage>
</organism>
<gene>
    <name evidence="1" type="ORF">UE46_06165</name>
</gene>
<dbReference type="RefSeq" id="WP_036059476.1">
    <property type="nucleotide sequence ID" value="NZ_CP011102.1"/>
</dbReference>
<protein>
    <recommendedName>
        <fullName evidence="3">Knr4/Smi1-like domain-containing protein</fullName>
    </recommendedName>
</protein>
<dbReference type="Pfam" id="PF14568">
    <property type="entry name" value="SUKH_6"/>
    <property type="match status" value="1"/>
</dbReference>
<proteinExistence type="predicted"/>
<evidence type="ECO:0000313" key="1">
    <source>
        <dbReference type="EMBL" id="AQY50657.1"/>
    </source>
</evidence>
<dbReference type="InterPro" id="IPR037883">
    <property type="entry name" value="Knr4/Smi1-like_sf"/>
</dbReference>
<evidence type="ECO:0008006" key="3">
    <source>
        <dbReference type="Google" id="ProtNLM"/>
    </source>
</evidence>
<reference evidence="2" key="1">
    <citation type="submission" date="2015-03" db="EMBL/GenBank/DDBJ databases">
        <authorList>
            <person name="Ferrari E."/>
            <person name="Walter M.C."/>
            <person name="Huptas C."/>
            <person name="Scherer S."/>
            <person name="Mueller-Herbst S."/>
        </authorList>
    </citation>
    <scope>NUCLEOTIDE SEQUENCE [LARGE SCALE GENOMIC DNA]</scope>
    <source>
        <strain evidence="2">LWP01</strain>
    </source>
</reference>
<dbReference type="SUPFAM" id="SSF160631">
    <property type="entry name" value="SMI1/KNR4-like"/>
    <property type="match status" value="1"/>
</dbReference>
<dbReference type="AlphaFoldDB" id="A0A1S7FTG7"/>
<keyword evidence="2" id="KW-1185">Reference proteome</keyword>
<sequence length="144" mass="17326">MTYNFINEDEKNEFFPLNEDEIVKVESELNITLSKSLRDFDNEIGYGFLKSSEYNMNRLMDPESVRDFRLRVNDYEYFPDIEIFDEYEENKLIFFEVSETALMSIGTTADDNRIYYYDVSIADSLVDFLVKMMEDDKYYLELFQ</sequence>
<dbReference type="Gene3D" id="3.40.1580.10">
    <property type="entry name" value="SMI1/KNR4-like"/>
    <property type="match status" value="1"/>
</dbReference>
<evidence type="ECO:0000313" key="2">
    <source>
        <dbReference type="Proteomes" id="UP000223060"/>
    </source>
</evidence>